<keyword evidence="3 8" id="KW-0812">Transmembrane</keyword>
<dbReference type="EMBL" id="AP012320">
    <property type="protein sequence ID" value="BAL97534.1"/>
    <property type="molecule type" value="Genomic_DNA"/>
</dbReference>
<evidence type="ECO:0000256" key="7">
    <source>
        <dbReference type="ARBA" id="ARBA00023315"/>
    </source>
</evidence>
<dbReference type="SUPFAM" id="SSF69593">
    <property type="entry name" value="Glycerol-3-phosphate (1)-acyltransferase"/>
    <property type="match status" value="1"/>
</dbReference>
<dbReference type="KEGG" id="rge:RGE_41980"/>
<dbReference type="AlphaFoldDB" id="I0HWZ7"/>
<keyword evidence="11" id="KW-1185">Reference proteome</keyword>
<dbReference type="PANTHER" id="PTHR23063:SF52">
    <property type="entry name" value="LYSOPHOSPHATIDYLCHOLINE ACYLTRANSFERASE"/>
    <property type="match status" value="1"/>
</dbReference>
<evidence type="ECO:0000259" key="9">
    <source>
        <dbReference type="SMART" id="SM00563"/>
    </source>
</evidence>
<dbReference type="HOGENOM" id="CLU_027938_0_1_4"/>
<dbReference type="GO" id="GO:0003841">
    <property type="term" value="F:1-acylglycerol-3-phosphate O-acyltransferase activity"/>
    <property type="evidence" value="ECO:0007669"/>
    <property type="project" value="UniProtKB-EC"/>
</dbReference>
<dbReference type="Pfam" id="PF01553">
    <property type="entry name" value="Acyltransferase"/>
    <property type="match status" value="1"/>
</dbReference>
<dbReference type="GO" id="GO:0016020">
    <property type="term" value="C:membrane"/>
    <property type="evidence" value="ECO:0007669"/>
    <property type="project" value="UniProtKB-SubCell"/>
</dbReference>
<dbReference type="eggNOG" id="COG0204">
    <property type="taxonomic scope" value="Bacteria"/>
</dbReference>
<dbReference type="PANTHER" id="PTHR23063">
    <property type="entry name" value="PHOSPHOLIPID ACYLTRANSFERASE"/>
    <property type="match status" value="1"/>
</dbReference>
<feature type="domain" description="Phospholipid/glycerol acyltransferase" evidence="9">
    <location>
        <begin position="67"/>
        <end position="180"/>
    </location>
</feature>
<comment type="subcellular location">
    <subcellularLocation>
        <location evidence="1">Membrane</location>
    </subcellularLocation>
</comment>
<gene>
    <name evidence="10" type="ordered locus">RGE_41980</name>
</gene>
<evidence type="ECO:0000256" key="1">
    <source>
        <dbReference type="ARBA" id="ARBA00004370"/>
    </source>
</evidence>
<evidence type="ECO:0000313" key="10">
    <source>
        <dbReference type="EMBL" id="BAL97534.1"/>
    </source>
</evidence>
<dbReference type="InterPro" id="IPR002123">
    <property type="entry name" value="Plipid/glycerol_acylTrfase"/>
</dbReference>
<dbReference type="SMART" id="SM00563">
    <property type="entry name" value="PlsC"/>
    <property type="match status" value="1"/>
</dbReference>
<reference evidence="10 11" key="1">
    <citation type="journal article" date="2012" name="J. Bacteriol.">
        <title>Complete genome sequence of phototrophic betaproteobacterium Rubrivivax gelatinosus IL144.</title>
        <authorList>
            <person name="Nagashima S."/>
            <person name="Kamimura A."/>
            <person name="Shimizu T."/>
            <person name="Nakamura-isaki S."/>
            <person name="Aono E."/>
            <person name="Sakamoto K."/>
            <person name="Ichikawa N."/>
            <person name="Nakazawa H."/>
            <person name="Sekine M."/>
            <person name="Yamazaki S."/>
            <person name="Fujita N."/>
            <person name="Shimada K."/>
            <person name="Hanada S."/>
            <person name="Nagashima K.V.P."/>
        </authorList>
    </citation>
    <scope>NUCLEOTIDE SEQUENCE [LARGE SCALE GENOMIC DNA]</scope>
    <source>
        <strain evidence="11">NBRC 100245 / IL144</strain>
    </source>
</reference>
<accession>I0HWZ7</accession>
<evidence type="ECO:0000256" key="6">
    <source>
        <dbReference type="ARBA" id="ARBA00023136"/>
    </source>
</evidence>
<evidence type="ECO:0000256" key="2">
    <source>
        <dbReference type="ARBA" id="ARBA00022679"/>
    </source>
</evidence>
<evidence type="ECO:0000313" key="11">
    <source>
        <dbReference type="Proteomes" id="UP000007883"/>
    </source>
</evidence>
<feature type="transmembrane region" description="Helical" evidence="8">
    <location>
        <begin position="12"/>
        <end position="29"/>
    </location>
</feature>
<keyword evidence="5" id="KW-0443">Lipid metabolism</keyword>
<dbReference type="STRING" id="983917.RGE_41980"/>
<keyword evidence="4 8" id="KW-1133">Transmembrane helix</keyword>
<protein>
    <submittedName>
        <fullName evidence="10">Putative acyltransferase</fullName>
        <ecNumber evidence="10">2.3.1.51</ecNumber>
    </submittedName>
</protein>
<dbReference type="CDD" id="cd07989">
    <property type="entry name" value="LPLAT_AGPAT-like"/>
    <property type="match status" value="1"/>
</dbReference>
<dbReference type="GO" id="GO:0006629">
    <property type="term" value="P:lipid metabolic process"/>
    <property type="evidence" value="ECO:0007669"/>
    <property type="project" value="UniProtKB-KW"/>
</dbReference>
<proteinExistence type="predicted"/>
<keyword evidence="7 10" id="KW-0012">Acyltransferase</keyword>
<keyword evidence="2 10" id="KW-0808">Transferase</keyword>
<keyword evidence="6 8" id="KW-0472">Membrane</keyword>
<evidence type="ECO:0000256" key="3">
    <source>
        <dbReference type="ARBA" id="ARBA00022692"/>
    </source>
</evidence>
<evidence type="ECO:0000256" key="4">
    <source>
        <dbReference type="ARBA" id="ARBA00022989"/>
    </source>
</evidence>
<sequence>MSAVLRAPWRVTAVLLHGLRGVAMVLWIFPRRDAAGRHRLTRWWASAMLRCLGIELRVQGEFRPGAKLIVANHLSWLDIMAIHSVCPEARFVSKADVRHWPVANRLVDAAGTLYLERESKRDALRVVHRMAEALQAGDTVAVFPEGTTGDGRELLPFHANLLQAAVATGTPVQAVALRYAEPGHAISPSATWVGAETLAANVWKLARARGLVLHLTVLPPEASAHADRRALAARVREQIASALPS</sequence>
<dbReference type="Proteomes" id="UP000007883">
    <property type="component" value="Chromosome"/>
</dbReference>
<evidence type="ECO:0000256" key="8">
    <source>
        <dbReference type="SAM" id="Phobius"/>
    </source>
</evidence>
<name>I0HWZ7_RUBGI</name>
<dbReference type="EC" id="2.3.1.51" evidence="10"/>
<organism evidence="10 11">
    <name type="scientific">Rubrivivax gelatinosus (strain NBRC 100245 / IL144)</name>
    <dbReference type="NCBI Taxonomy" id="983917"/>
    <lineage>
        <taxon>Bacteria</taxon>
        <taxon>Pseudomonadati</taxon>
        <taxon>Pseudomonadota</taxon>
        <taxon>Betaproteobacteria</taxon>
        <taxon>Burkholderiales</taxon>
        <taxon>Sphaerotilaceae</taxon>
        <taxon>Rubrivivax</taxon>
    </lineage>
</organism>
<dbReference type="RefSeq" id="WP_014430383.1">
    <property type="nucleotide sequence ID" value="NC_017075.1"/>
</dbReference>
<evidence type="ECO:0000256" key="5">
    <source>
        <dbReference type="ARBA" id="ARBA00023098"/>
    </source>
</evidence>
<dbReference type="PATRIC" id="fig|983917.3.peg.4085"/>